<keyword evidence="9 10" id="KW-0961">Cell wall biogenesis/degradation</keyword>
<keyword evidence="7 10" id="KW-0472">Membrane</keyword>
<dbReference type="Gene3D" id="3.40.50.2000">
    <property type="entry name" value="Glycogen Phosphorylase B"/>
    <property type="match status" value="2"/>
</dbReference>
<dbReference type="InterPro" id="IPR006009">
    <property type="entry name" value="GlcNAc_MurG"/>
</dbReference>
<evidence type="ECO:0000313" key="13">
    <source>
        <dbReference type="EMBL" id="HIQ71227.1"/>
    </source>
</evidence>
<dbReference type="GO" id="GO:0071555">
    <property type="term" value="P:cell wall organization"/>
    <property type="evidence" value="ECO:0007669"/>
    <property type="project" value="UniProtKB-KW"/>
</dbReference>
<evidence type="ECO:0000313" key="14">
    <source>
        <dbReference type="Proteomes" id="UP000886887"/>
    </source>
</evidence>
<comment type="similarity">
    <text evidence="10">Belongs to the glycosyltransferase 28 family. MurG subfamily.</text>
</comment>
<protein>
    <recommendedName>
        <fullName evidence="10">UDP-N-acetylglucosamine--N-acetylmuramyl-(pentapeptide) pyrophosphoryl-undecaprenol N-acetylglucosamine transferase</fullName>
        <ecNumber evidence="10">2.4.1.227</ecNumber>
    </recommendedName>
    <alternativeName>
        <fullName evidence="10">Undecaprenyl-PP-MurNAc-pentapeptide-UDPGlcNAc GlcNAc transferase</fullName>
    </alternativeName>
</protein>
<dbReference type="HAMAP" id="MF_00033">
    <property type="entry name" value="MurG"/>
    <property type="match status" value="1"/>
</dbReference>
<keyword evidence="3 10" id="KW-0328">Glycosyltransferase</keyword>
<feature type="domain" description="Glycosyltransferase family 28 N-terminal" evidence="11">
    <location>
        <begin position="17"/>
        <end position="155"/>
    </location>
</feature>
<evidence type="ECO:0000256" key="9">
    <source>
        <dbReference type="ARBA" id="ARBA00023316"/>
    </source>
</evidence>
<evidence type="ECO:0000256" key="7">
    <source>
        <dbReference type="ARBA" id="ARBA00023136"/>
    </source>
</evidence>
<dbReference type="CDD" id="cd03785">
    <property type="entry name" value="GT28_MurG"/>
    <property type="match status" value="1"/>
</dbReference>
<evidence type="ECO:0000256" key="5">
    <source>
        <dbReference type="ARBA" id="ARBA00022960"/>
    </source>
</evidence>
<name>A0A9D1CQA0_9FIRM</name>
<evidence type="ECO:0000259" key="12">
    <source>
        <dbReference type="Pfam" id="PF04101"/>
    </source>
</evidence>
<comment type="caution">
    <text evidence="13">The sequence shown here is derived from an EMBL/GenBank/DDBJ whole genome shotgun (WGS) entry which is preliminary data.</text>
</comment>
<dbReference type="EMBL" id="DVFJ01000009">
    <property type="protein sequence ID" value="HIQ71227.1"/>
    <property type="molecule type" value="Genomic_DNA"/>
</dbReference>
<comment type="pathway">
    <text evidence="10">Cell wall biogenesis; peptidoglycan biosynthesis.</text>
</comment>
<feature type="domain" description="Glycosyl transferase family 28 C-terminal" evidence="12">
    <location>
        <begin position="201"/>
        <end position="348"/>
    </location>
</feature>
<dbReference type="AlphaFoldDB" id="A0A9D1CQA0"/>
<reference evidence="13" key="1">
    <citation type="submission" date="2020-10" db="EMBL/GenBank/DDBJ databases">
        <authorList>
            <person name="Gilroy R."/>
        </authorList>
    </citation>
    <scope>NUCLEOTIDE SEQUENCE</scope>
    <source>
        <strain evidence="13">ChiSxjej2B14-6234</strain>
    </source>
</reference>
<dbReference type="NCBIfam" id="TIGR01133">
    <property type="entry name" value="murG"/>
    <property type="match status" value="1"/>
</dbReference>
<evidence type="ECO:0000256" key="10">
    <source>
        <dbReference type="HAMAP-Rule" id="MF_00033"/>
    </source>
</evidence>
<dbReference type="PANTHER" id="PTHR21015">
    <property type="entry name" value="UDP-N-ACETYLGLUCOSAMINE--N-ACETYLMURAMYL-(PENTAPEPTIDE) PYROPHOSPHORYL-UNDECAPRENOL N-ACETYLGLUCOSAMINE TRANSFERASE 1"/>
    <property type="match status" value="1"/>
</dbReference>
<dbReference type="PANTHER" id="PTHR21015:SF27">
    <property type="entry name" value="UDP-N-ACETYLGLUCOSAMINE--N-ACETYLMURAMYL-(PENTAPEPTIDE) PYROPHOSPHORYL-UNDECAPRENOL N-ACETYLGLUCOSAMINE TRANSFERASE"/>
    <property type="match status" value="1"/>
</dbReference>
<proteinExistence type="inferred from homology"/>
<evidence type="ECO:0000256" key="2">
    <source>
        <dbReference type="ARBA" id="ARBA00022618"/>
    </source>
</evidence>
<comment type="function">
    <text evidence="10">Cell wall formation. Catalyzes the transfer of a GlcNAc subunit on undecaprenyl-pyrophosphoryl-MurNAc-pentapeptide (lipid intermediate I) to form undecaprenyl-pyrophosphoryl-MurNAc-(pentapeptide)GlcNAc (lipid intermediate II).</text>
</comment>
<evidence type="ECO:0000256" key="8">
    <source>
        <dbReference type="ARBA" id="ARBA00023306"/>
    </source>
</evidence>
<dbReference type="GO" id="GO:0050511">
    <property type="term" value="F:undecaprenyldiphospho-muramoylpentapeptide beta-N-acetylglucosaminyltransferase activity"/>
    <property type="evidence" value="ECO:0007669"/>
    <property type="project" value="UniProtKB-UniRule"/>
</dbReference>
<dbReference type="GO" id="GO:0008360">
    <property type="term" value="P:regulation of cell shape"/>
    <property type="evidence" value="ECO:0007669"/>
    <property type="project" value="UniProtKB-KW"/>
</dbReference>
<evidence type="ECO:0000256" key="4">
    <source>
        <dbReference type="ARBA" id="ARBA00022679"/>
    </source>
</evidence>
<comment type="subcellular location">
    <subcellularLocation>
        <location evidence="10">Cell membrane</location>
        <topology evidence="10">Peripheral membrane protein</topology>
        <orientation evidence="10">Cytoplasmic side</orientation>
    </subcellularLocation>
</comment>
<keyword evidence="6 10" id="KW-0573">Peptidoglycan synthesis</keyword>
<evidence type="ECO:0000259" key="11">
    <source>
        <dbReference type="Pfam" id="PF03033"/>
    </source>
</evidence>
<dbReference type="Pfam" id="PF03033">
    <property type="entry name" value="Glyco_transf_28"/>
    <property type="match status" value="1"/>
</dbReference>
<keyword evidence="2 10" id="KW-0132">Cell division</keyword>
<evidence type="ECO:0000256" key="1">
    <source>
        <dbReference type="ARBA" id="ARBA00022475"/>
    </source>
</evidence>
<dbReference type="InterPro" id="IPR004276">
    <property type="entry name" value="GlycoTrans_28_N"/>
</dbReference>
<feature type="binding site" evidence="10">
    <location>
        <position position="207"/>
    </location>
    <ligand>
        <name>UDP-N-acetyl-alpha-D-glucosamine</name>
        <dbReference type="ChEBI" id="CHEBI:57705"/>
    </ligand>
</feature>
<keyword evidence="5 10" id="KW-0133">Cell shape</keyword>
<dbReference type="InterPro" id="IPR007235">
    <property type="entry name" value="Glyco_trans_28_C"/>
</dbReference>
<dbReference type="Proteomes" id="UP000886887">
    <property type="component" value="Unassembled WGS sequence"/>
</dbReference>
<dbReference type="NCBIfam" id="NF009102">
    <property type="entry name" value="PRK12446.1"/>
    <property type="match status" value="1"/>
</dbReference>
<sequence>MRAARRAVKEGFPLKRIVLTGGGTAGHVTPNLALIPRLQRDGWDVHYIGTRTGIERSLVEPLPGVTYHAIQSGKLRRYFDLKNFTDPFRVVAGAFQAQSLLGRLRPAVVFAKGGFVSVPVVYGAALHRIPVLVHESDITPGLANKLSAPFASAVLTTFPEAARAMGRKGVCTGTPLRPELFAGDRARGLALCGFDGSKPVLMMIGGSLGAQSVNRVLREALAQLLVRYDVLHVCGRGNLDPSLEGTAGYRQFEYLQEELPDAFACADLLLSRAGSNTLSEILALQKPALLVPYPASASRGDQILNARSLQSRGLAHVLMQEDLNPQSLERALDALWQARGALADAMRALPDADGTSQVIAQIERFAKDT</sequence>
<keyword evidence="1 10" id="KW-1003">Cell membrane</keyword>
<gene>
    <name evidence="10" type="primary">murG</name>
    <name evidence="13" type="ORF">IAB73_03330</name>
</gene>
<keyword evidence="4 10" id="KW-0808">Transferase</keyword>
<comment type="catalytic activity">
    <reaction evidence="10">
        <text>di-trans,octa-cis-undecaprenyl diphospho-N-acetyl-alpha-D-muramoyl-L-alanyl-D-glutamyl-meso-2,6-diaminopimeloyl-D-alanyl-D-alanine + UDP-N-acetyl-alpha-D-glucosamine = di-trans,octa-cis-undecaprenyl diphospho-[N-acetyl-alpha-D-glucosaminyl-(1-&gt;4)]-N-acetyl-alpha-D-muramoyl-L-alanyl-D-glutamyl-meso-2,6-diaminopimeloyl-D-alanyl-D-alanine + UDP + H(+)</text>
        <dbReference type="Rhea" id="RHEA:31227"/>
        <dbReference type="ChEBI" id="CHEBI:15378"/>
        <dbReference type="ChEBI" id="CHEBI:57705"/>
        <dbReference type="ChEBI" id="CHEBI:58223"/>
        <dbReference type="ChEBI" id="CHEBI:61387"/>
        <dbReference type="ChEBI" id="CHEBI:61388"/>
        <dbReference type="EC" id="2.4.1.227"/>
    </reaction>
</comment>
<dbReference type="GO" id="GO:0009252">
    <property type="term" value="P:peptidoglycan biosynthetic process"/>
    <property type="evidence" value="ECO:0007669"/>
    <property type="project" value="UniProtKB-UniRule"/>
</dbReference>
<keyword evidence="8 10" id="KW-0131">Cell cycle</keyword>
<dbReference type="GO" id="GO:0051301">
    <property type="term" value="P:cell division"/>
    <property type="evidence" value="ECO:0007669"/>
    <property type="project" value="UniProtKB-KW"/>
</dbReference>
<dbReference type="GO" id="GO:0005975">
    <property type="term" value="P:carbohydrate metabolic process"/>
    <property type="evidence" value="ECO:0007669"/>
    <property type="project" value="InterPro"/>
</dbReference>
<accession>A0A9D1CQA0</accession>
<reference evidence="13" key="2">
    <citation type="journal article" date="2021" name="PeerJ">
        <title>Extensive microbial diversity within the chicken gut microbiome revealed by metagenomics and culture.</title>
        <authorList>
            <person name="Gilroy R."/>
            <person name="Ravi A."/>
            <person name="Getino M."/>
            <person name="Pursley I."/>
            <person name="Horton D.L."/>
            <person name="Alikhan N.F."/>
            <person name="Baker D."/>
            <person name="Gharbi K."/>
            <person name="Hall N."/>
            <person name="Watson M."/>
            <person name="Adriaenssens E.M."/>
            <person name="Foster-Nyarko E."/>
            <person name="Jarju S."/>
            <person name="Secka A."/>
            <person name="Antonio M."/>
            <person name="Oren A."/>
            <person name="Chaudhuri R.R."/>
            <person name="La Ragione R."/>
            <person name="Hildebrand F."/>
            <person name="Pallen M.J."/>
        </authorList>
    </citation>
    <scope>NUCLEOTIDE SEQUENCE</scope>
    <source>
        <strain evidence="13">ChiSxjej2B14-6234</strain>
    </source>
</reference>
<dbReference type="GO" id="GO:0005886">
    <property type="term" value="C:plasma membrane"/>
    <property type="evidence" value="ECO:0007669"/>
    <property type="project" value="UniProtKB-SubCell"/>
</dbReference>
<feature type="binding site" evidence="10">
    <location>
        <position position="177"/>
    </location>
    <ligand>
        <name>UDP-N-acetyl-alpha-D-glucosamine</name>
        <dbReference type="ChEBI" id="CHEBI:57705"/>
    </ligand>
</feature>
<dbReference type="SUPFAM" id="SSF53756">
    <property type="entry name" value="UDP-Glycosyltransferase/glycogen phosphorylase"/>
    <property type="match status" value="1"/>
</dbReference>
<evidence type="ECO:0000256" key="6">
    <source>
        <dbReference type="ARBA" id="ARBA00022984"/>
    </source>
</evidence>
<evidence type="ECO:0000256" key="3">
    <source>
        <dbReference type="ARBA" id="ARBA00022676"/>
    </source>
</evidence>
<organism evidence="13 14">
    <name type="scientific">Candidatus Onthenecus intestinigallinarum</name>
    <dbReference type="NCBI Taxonomy" id="2840875"/>
    <lineage>
        <taxon>Bacteria</taxon>
        <taxon>Bacillati</taxon>
        <taxon>Bacillota</taxon>
        <taxon>Clostridia</taxon>
        <taxon>Eubacteriales</taxon>
        <taxon>Candidatus Onthenecus</taxon>
    </lineage>
</organism>
<comment type="caution">
    <text evidence="10">Lacks conserved residue(s) required for the propagation of feature annotation.</text>
</comment>
<feature type="binding site" evidence="10">
    <location>
        <begin position="24"/>
        <end position="26"/>
    </location>
    <ligand>
        <name>UDP-N-acetyl-alpha-D-glucosamine</name>
        <dbReference type="ChEBI" id="CHEBI:57705"/>
    </ligand>
</feature>
<dbReference type="Pfam" id="PF04101">
    <property type="entry name" value="Glyco_tran_28_C"/>
    <property type="match status" value="1"/>
</dbReference>
<feature type="binding site" evidence="10">
    <location>
        <position position="302"/>
    </location>
    <ligand>
        <name>UDP-N-acetyl-alpha-D-glucosamine</name>
        <dbReference type="ChEBI" id="CHEBI:57705"/>
    </ligand>
</feature>
<dbReference type="EC" id="2.4.1.227" evidence="10"/>